<evidence type="ECO:0000313" key="1">
    <source>
        <dbReference type="EMBL" id="GAA2644604.1"/>
    </source>
</evidence>
<reference evidence="1 2" key="1">
    <citation type="journal article" date="2019" name="Int. J. Syst. Evol. Microbiol.">
        <title>The Global Catalogue of Microorganisms (GCM) 10K type strain sequencing project: providing services to taxonomists for standard genome sequencing and annotation.</title>
        <authorList>
            <consortium name="The Broad Institute Genomics Platform"/>
            <consortium name="The Broad Institute Genome Sequencing Center for Infectious Disease"/>
            <person name="Wu L."/>
            <person name="Ma J."/>
        </authorList>
    </citation>
    <scope>NUCLEOTIDE SEQUENCE [LARGE SCALE GENOMIC DNA]</scope>
    <source>
        <strain evidence="1 2">JCM 6835</strain>
    </source>
</reference>
<dbReference type="Proteomes" id="UP001501666">
    <property type="component" value="Unassembled WGS sequence"/>
</dbReference>
<sequence length="122" mass="12661">MGRLVRRSQSLTRSASAAARVCPSGLIARVSKPVPSSLSSCLKVDTRHIMAASLPLLSSVLPSELKAIDWMVAVWPVRGAPSCCPEDSSQILILLSSPVTASVLPSGLKAMPVALTDVGADP</sequence>
<organism evidence="1 2">
    <name type="scientific">Nonomuraea recticatena</name>
    <dbReference type="NCBI Taxonomy" id="46178"/>
    <lineage>
        <taxon>Bacteria</taxon>
        <taxon>Bacillati</taxon>
        <taxon>Actinomycetota</taxon>
        <taxon>Actinomycetes</taxon>
        <taxon>Streptosporangiales</taxon>
        <taxon>Streptosporangiaceae</taxon>
        <taxon>Nonomuraea</taxon>
    </lineage>
</organism>
<dbReference type="EMBL" id="BAAATE010000001">
    <property type="protein sequence ID" value="GAA2644604.1"/>
    <property type="molecule type" value="Genomic_DNA"/>
</dbReference>
<evidence type="ECO:0000313" key="2">
    <source>
        <dbReference type="Proteomes" id="UP001501666"/>
    </source>
</evidence>
<protein>
    <submittedName>
        <fullName evidence="1">Uncharacterized protein</fullName>
    </submittedName>
</protein>
<comment type="caution">
    <text evidence="1">The sequence shown here is derived from an EMBL/GenBank/DDBJ whole genome shotgun (WGS) entry which is preliminary data.</text>
</comment>
<name>A0ABN3R5X7_9ACTN</name>
<keyword evidence="2" id="KW-1185">Reference proteome</keyword>
<gene>
    <name evidence="1" type="ORF">GCM10010412_006060</name>
</gene>
<proteinExistence type="predicted"/>
<accession>A0ABN3R5X7</accession>